<dbReference type="PANTHER" id="PTHR43792">
    <property type="entry name" value="GNAT FAMILY, PUTATIVE (AFU_ORTHOLOGUE AFUA_3G00765)-RELATED-RELATED"/>
    <property type="match status" value="1"/>
</dbReference>
<accession>A0A0H3C8U3</accession>
<protein>
    <submittedName>
        <fullName evidence="2">Acetyltransferase, GNAT family</fullName>
    </submittedName>
</protein>
<evidence type="ECO:0000313" key="3">
    <source>
        <dbReference type="Proteomes" id="UP000001364"/>
    </source>
</evidence>
<dbReference type="Gene3D" id="3.40.630.30">
    <property type="match status" value="1"/>
</dbReference>
<dbReference type="OrthoDB" id="5295305at2"/>
<sequence>MILETERLIIAPLTVDDAPLIYPFFSDAEVMSTLDQEPIEDPDAVAARVGAQVEEMAGGDAAYWAIRRAADGAFIGFCELFDIDRRRDTAEIRFAVAREGWGQGFGQEALSALLAQIAADGLKAITARVHVGDVPAERLLAKLGFRPDGYMKGAVHRDGERRDRRIYGLRL</sequence>
<keyword evidence="3" id="KW-1185">Reference proteome</keyword>
<reference evidence="2 3" key="1">
    <citation type="journal article" date="2010" name="J. Bacteriol.">
        <title>The genetic basis of laboratory adaptation in Caulobacter crescentus.</title>
        <authorList>
            <person name="Marks M.E."/>
            <person name="Castro-Rojas C.M."/>
            <person name="Teiling C."/>
            <person name="Du L."/>
            <person name="Kapatral V."/>
            <person name="Walunas T.L."/>
            <person name="Crosson S."/>
        </authorList>
    </citation>
    <scope>NUCLEOTIDE SEQUENCE [LARGE SCALE GENOMIC DNA]</scope>
    <source>
        <strain evidence="3">NA1000 / CB15N</strain>
    </source>
</reference>
<evidence type="ECO:0000259" key="1">
    <source>
        <dbReference type="PROSITE" id="PS51186"/>
    </source>
</evidence>
<dbReference type="EMBL" id="CP001340">
    <property type="protein sequence ID" value="ACL95254.1"/>
    <property type="molecule type" value="Genomic_DNA"/>
</dbReference>
<dbReference type="Pfam" id="PF13302">
    <property type="entry name" value="Acetyltransf_3"/>
    <property type="match status" value="1"/>
</dbReference>
<proteinExistence type="predicted"/>
<dbReference type="InterPro" id="IPR016181">
    <property type="entry name" value="Acyl_CoA_acyltransferase"/>
</dbReference>
<dbReference type="PhylomeDB" id="A0A0H3C8U3"/>
<dbReference type="AlphaFoldDB" id="A0A0H3C8U3"/>
<dbReference type="GO" id="GO:0016747">
    <property type="term" value="F:acyltransferase activity, transferring groups other than amino-acyl groups"/>
    <property type="evidence" value="ECO:0007669"/>
    <property type="project" value="InterPro"/>
</dbReference>
<dbReference type="KEGG" id="ccs:CCNA_01789"/>
<name>A0A0H3C8U3_CAUVN</name>
<dbReference type="SUPFAM" id="SSF55729">
    <property type="entry name" value="Acyl-CoA N-acyltransferases (Nat)"/>
    <property type="match status" value="1"/>
</dbReference>
<dbReference type="PROSITE" id="PS51186">
    <property type="entry name" value="GNAT"/>
    <property type="match status" value="1"/>
</dbReference>
<gene>
    <name evidence="2" type="ordered locus">CCNA_01789</name>
</gene>
<dbReference type="InterPro" id="IPR051531">
    <property type="entry name" value="N-acetyltransferase"/>
</dbReference>
<dbReference type="Proteomes" id="UP000001364">
    <property type="component" value="Chromosome"/>
</dbReference>
<dbReference type="InterPro" id="IPR000182">
    <property type="entry name" value="GNAT_dom"/>
</dbReference>
<evidence type="ECO:0000313" key="2">
    <source>
        <dbReference type="EMBL" id="ACL95254.1"/>
    </source>
</evidence>
<dbReference type="GeneID" id="7331255"/>
<dbReference type="RefSeq" id="YP_002517162.1">
    <property type="nucleotide sequence ID" value="NC_011916.1"/>
</dbReference>
<organism evidence="2 3">
    <name type="scientific">Caulobacter vibrioides (strain NA1000 / CB15N)</name>
    <name type="common">Caulobacter crescentus</name>
    <dbReference type="NCBI Taxonomy" id="565050"/>
    <lineage>
        <taxon>Bacteria</taxon>
        <taxon>Pseudomonadati</taxon>
        <taxon>Pseudomonadota</taxon>
        <taxon>Alphaproteobacteria</taxon>
        <taxon>Caulobacterales</taxon>
        <taxon>Caulobacteraceae</taxon>
        <taxon>Caulobacter</taxon>
    </lineage>
</organism>
<dbReference type="PATRIC" id="fig|565050.3.peg.1761"/>
<dbReference type="RefSeq" id="WP_012640310.1">
    <property type="nucleotide sequence ID" value="NC_011916.1"/>
</dbReference>
<feature type="domain" description="N-acetyltransferase" evidence="1">
    <location>
        <begin position="8"/>
        <end position="171"/>
    </location>
</feature>
<dbReference type="HOGENOM" id="CLU_013985_3_6_5"/>
<dbReference type="CDD" id="cd04301">
    <property type="entry name" value="NAT_SF"/>
    <property type="match status" value="1"/>
</dbReference>